<dbReference type="Gene3D" id="1.10.287.380">
    <property type="entry name" value="Valyl-tRNA synthetase, C-terminal domain"/>
    <property type="match status" value="1"/>
</dbReference>
<dbReference type="EMBL" id="JACRSO010000002">
    <property type="protein sequence ID" value="MBC8529174.1"/>
    <property type="molecule type" value="Genomic_DNA"/>
</dbReference>
<dbReference type="Pfam" id="PF16326">
    <property type="entry name" value="ABC_tran_CTD"/>
    <property type="match status" value="1"/>
</dbReference>
<dbReference type="AlphaFoldDB" id="A0A926HM54"/>
<dbReference type="PROSITE" id="PS50893">
    <property type="entry name" value="ABC_TRANSPORTER_2"/>
    <property type="match status" value="2"/>
</dbReference>
<dbReference type="GO" id="GO:0003677">
    <property type="term" value="F:DNA binding"/>
    <property type="evidence" value="ECO:0007669"/>
    <property type="project" value="InterPro"/>
</dbReference>
<organism evidence="7 8">
    <name type="scientific">Luoshenia tenuis</name>
    <dbReference type="NCBI Taxonomy" id="2763654"/>
    <lineage>
        <taxon>Bacteria</taxon>
        <taxon>Bacillati</taxon>
        <taxon>Bacillota</taxon>
        <taxon>Clostridia</taxon>
        <taxon>Christensenellales</taxon>
        <taxon>Christensenellaceae</taxon>
        <taxon>Luoshenia</taxon>
    </lineage>
</organism>
<keyword evidence="4" id="KW-0175">Coiled coil</keyword>
<dbReference type="RefSeq" id="WP_249285045.1">
    <property type="nucleotide sequence ID" value="NZ_JACRSO010000002.1"/>
</dbReference>
<feature type="region of interest" description="Disordered" evidence="5">
    <location>
        <begin position="538"/>
        <end position="569"/>
    </location>
</feature>
<evidence type="ECO:0000256" key="2">
    <source>
        <dbReference type="ARBA" id="ARBA00022741"/>
    </source>
</evidence>
<feature type="domain" description="ABC transporter" evidence="6">
    <location>
        <begin position="329"/>
        <end position="542"/>
    </location>
</feature>
<dbReference type="Pfam" id="PF00005">
    <property type="entry name" value="ABC_tran"/>
    <property type="match status" value="2"/>
</dbReference>
<feature type="coiled-coil region" evidence="4">
    <location>
        <begin position="250"/>
        <end position="277"/>
    </location>
</feature>
<dbReference type="PANTHER" id="PTHR42855:SF2">
    <property type="entry name" value="DRUG RESISTANCE ABC TRANSPORTER,ATP-BINDING PROTEIN"/>
    <property type="match status" value="1"/>
</dbReference>
<dbReference type="SUPFAM" id="SSF52540">
    <property type="entry name" value="P-loop containing nucleoside triphosphate hydrolases"/>
    <property type="match status" value="2"/>
</dbReference>
<dbReference type="InterPro" id="IPR003593">
    <property type="entry name" value="AAA+_ATPase"/>
</dbReference>
<dbReference type="InterPro" id="IPR037118">
    <property type="entry name" value="Val-tRNA_synth_C_sf"/>
</dbReference>
<dbReference type="FunFam" id="3.40.50.300:FF:000309">
    <property type="entry name" value="ABC transporter ATP-binding protein"/>
    <property type="match status" value="1"/>
</dbReference>
<evidence type="ECO:0000313" key="7">
    <source>
        <dbReference type="EMBL" id="MBC8529174.1"/>
    </source>
</evidence>
<dbReference type="Pfam" id="PF12848">
    <property type="entry name" value="ABC_tran_Xtn"/>
    <property type="match status" value="1"/>
</dbReference>
<dbReference type="SMART" id="SM00382">
    <property type="entry name" value="AAA"/>
    <property type="match status" value="2"/>
</dbReference>
<evidence type="ECO:0000256" key="3">
    <source>
        <dbReference type="ARBA" id="ARBA00022840"/>
    </source>
</evidence>
<protein>
    <submittedName>
        <fullName evidence="7">ABC-F family ATP-binding cassette domain-containing protein</fullName>
    </submittedName>
</protein>
<dbReference type="PROSITE" id="PS00211">
    <property type="entry name" value="ABC_TRANSPORTER_1"/>
    <property type="match status" value="2"/>
</dbReference>
<dbReference type="GO" id="GO:0005524">
    <property type="term" value="F:ATP binding"/>
    <property type="evidence" value="ECO:0007669"/>
    <property type="project" value="UniProtKB-KW"/>
</dbReference>
<dbReference type="InterPro" id="IPR032781">
    <property type="entry name" value="ABC_tran_Xtn"/>
</dbReference>
<dbReference type="GO" id="GO:0016887">
    <property type="term" value="F:ATP hydrolysis activity"/>
    <property type="evidence" value="ECO:0007669"/>
    <property type="project" value="InterPro"/>
</dbReference>
<dbReference type="InterPro" id="IPR017871">
    <property type="entry name" value="ABC_transporter-like_CS"/>
</dbReference>
<dbReference type="Proteomes" id="UP000654279">
    <property type="component" value="Unassembled WGS sequence"/>
</dbReference>
<sequence length="636" mass="71908">MILLSAQNIDKAFGAQAILKGTSLVVQDRQIIGLVGPNGAGKSTLLRILAGESQADSGEIFYKKELRLGYLPQNSVPPQGGTVWSILESVFDPVKEMEGRLRAMEQQMGALHGDEKAFAQLSEQYNALLQRFEQADGYRYPSLIQGVLIGLGFDPERFDQNAATLSGGQLTRLALARVLLQKYELLILDEPTNHLDLAATTWLEDYLKGYGGALLIVSHDRYLLDALCTGIAEMQNGAIRQYEGNYSQYAAKSEALHRQQEKEYEMQQREIARQKAIIERYRQFNREKSIRAAESRERLLNRIELIEKPTNDDEIHFSFDIRKKPGNDILLAEGLAKGFGHPLFSDVNLHIRSGDRIALIGPNGAGKSTLFKILIGQLQPDQGHFRLGSGVEIGYYDQQQADLNLQKTAIEEIWDTFPKLNETQIRNALAAFLFRGDEVFQTIDTLSGGERARLALLKLMLHKDNFLLLDEPTNHLDMASREVLEQALLDYPGTILAVSHDRYFVNHIATKVWALEEGGLRETLGNYQDYLAQKAKETQPQLEQAPAITKTEQQNQRRRERAEREARKKRQAAIREIEREIEEMETELTQLEEEMAQPGAFADGEAAKALSLRYNALKEKIEHRYQDWEAAQAEDA</sequence>
<dbReference type="InterPro" id="IPR003439">
    <property type="entry name" value="ABC_transporter-like_ATP-bd"/>
</dbReference>
<keyword evidence="1" id="KW-0677">Repeat</keyword>
<feature type="domain" description="ABC transporter" evidence="6">
    <location>
        <begin position="4"/>
        <end position="261"/>
    </location>
</feature>
<dbReference type="InterPro" id="IPR032524">
    <property type="entry name" value="ABC_tran_C"/>
</dbReference>
<dbReference type="InterPro" id="IPR027417">
    <property type="entry name" value="P-loop_NTPase"/>
</dbReference>
<evidence type="ECO:0000313" key="8">
    <source>
        <dbReference type="Proteomes" id="UP000654279"/>
    </source>
</evidence>
<reference evidence="7" key="1">
    <citation type="submission" date="2020-08" db="EMBL/GenBank/DDBJ databases">
        <title>Genome public.</title>
        <authorList>
            <person name="Liu C."/>
            <person name="Sun Q."/>
        </authorList>
    </citation>
    <scope>NUCLEOTIDE SEQUENCE</scope>
    <source>
        <strain evidence="7">NSJ-44</strain>
    </source>
</reference>
<keyword evidence="8" id="KW-1185">Reference proteome</keyword>
<gene>
    <name evidence="7" type="ORF">H8699_07010</name>
</gene>
<dbReference type="InterPro" id="IPR051309">
    <property type="entry name" value="ABCF_ATPase"/>
</dbReference>
<name>A0A926HM54_9FIRM</name>
<comment type="caution">
    <text evidence="7">The sequence shown here is derived from an EMBL/GenBank/DDBJ whole genome shotgun (WGS) entry which is preliminary data.</text>
</comment>
<dbReference type="FunFam" id="3.40.50.300:FF:000011">
    <property type="entry name" value="Putative ABC transporter ATP-binding component"/>
    <property type="match status" value="1"/>
</dbReference>
<dbReference type="PANTHER" id="PTHR42855">
    <property type="entry name" value="ABC TRANSPORTER ATP-BINDING SUBUNIT"/>
    <property type="match status" value="1"/>
</dbReference>
<keyword evidence="3 7" id="KW-0067">ATP-binding</keyword>
<feature type="compositionally biased region" description="Basic and acidic residues" evidence="5">
    <location>
        <begin position="555"/>
        <end position="566"/>
    </location>
</feature>
<dbReference type="Gene3D" id="3.40.50.300">
    <property type="entry name" value="P-loop containing nucleotide triphosphate hydrolases"/>
    <property type="match status" value="2"/>
</dbReference>
<dbReference type="CDD" id="cd03221">
    <property type="entry name" value="ABCF_EF-3"/>
    <property type="match status" value="2"/>
</dbReference>
<evidence type="ECO:0000256" key="1">
    <source>
        <dbReference type="ARBA" id="ARBA00022737"/>
    </source>
</evidence>
<keyword evidence="2" id="KW-0547">Nucleotide-binding</keyword>
<proteinExistence type="predicted"/>
<evidence type="ECO:0000256" key="4">
    <source>
        <dbReference type="SAM" id="Coils"/>
    </source>
</evidence>
<evidence type="ECO:0000259" key="6">
    <source>
        <dbReference type="PROSITE" id="PS50893"/>
    </source>
</evidence>
<evidence type="ECO:0000256" key="5">
    <source>
        <dbReference type="SAM" id="MobiDB-lite"/>
    </source>
</evidence>
<accession>A0A926HM54</accession>